<keyword evidence="1" id="KW-1133">Transmembrane helix</keyword>
<dbReference type="Proteomes" id="UP001500711">
    <property type="component" value="Unassembled WGS sequence"/>
</dbReference>
<dbReference type="EMBL" id="BAABBE010000009">
    <property type="protein sequence ID" value="GAA3645715.1"/>
    <property type="molecule type" value="Genomic_DNA"/>
</dbReference>
<sequence>MEMRRFLFDPSGVVRPWALVGMLVVVPVVVLALASWGGWAGLITIAVILAGGLALIMRSDG</sequence>
<evidence type="ECO:0000256" key="1">
    <source>
        <dbReference type="SAM" id="Phobius"/>
    </source>
</evidence>
<keyword evidence="3" id="KW-1185">Reference proteome</keyword>
<gene>
    <name evidence="2" type="ORF">GCM10022267_35510</name>
</gene>
<protein>
    <submittedName>
        <fullName evidence="2">Uncharacterized protein</fullName>
    </submittedName>
</protein>
<keyword evidence="1" id="KW-0812">Transmembrane</keyword>
<comment type="caution">
    <text evidence="2">The sequence shown here is derived from an EMBL/GenBank/DDBJ whole genome shotgun (WGS) entry which is preliminary data.</text>
</comment>
<keyword evidence="1" id="KW-0472">Membrane</keyword>
<feature type="transmembrane region" description="Helical" evidence="1">
    <location>
        <begin position="12"/>
        <end position="33"/>
    </location>
</feature>
<evidence type="ECO:0000313" key="2">
    <source>
        <dbReference type="EMBL" id="GAA3645715.1"/>
    </source>
</evidence>
<feature type="transmembrane region" description="Helical" evidence="1">
    <location>
        <begin position="39"/>
        <end position="57"/>
    </location>
</feature>
<name>A0ABP7B2B2_9PSEU</name>
<organism evidence="2 3">
    <name type="scientific">Lentzea roselyniae</name>
    <dbReference type="NCBI Taxonomy" id="531940"/>
    <lineage>
        <taxon>Bacteria</taxon>
        <taxon>Bacillati</taxon>
        <taxon>Actinomycetota</taxon>
        <taxon>Actinomycetes</taxon>
        <taxon>Pseudonocardiales</taxon>
        <taxon>Pseudonocardiaceae</taxon>
        <taxon>Lentzea</taxon>
    </lineage>
</organism>
<accession>A0ABP7B2B2</accession>
<evidence type="ECO:0000313" key="3">
    <source>
        <dbReference type="Proteomes" id="UP001500711"/>
    </source>
</evidence>
<reference evidence="3" key="1">
    <citation type="journal article" date="2019" name="Int. J. Syst. Evol. Microbiol.">
        <title>The Global Catalogue of Microorganisms (GCM) 10K type strain sequencing project: providing services to taxonomists for standard genome sequencing and annotation.</title>
        <authorList>
            <consortium name="The Broad Institute Genomics Platform"/>
            <consortium name="The Broad Institute Genome Sequencing Center for Infectious Disease"/>
            <person name="Wu L."/>
            <person name="Ma J."/>
        </authorList>
    </citation>
    <scope>NUCLEOTIDE SEQUENCE [LARGE SCALE GENOMIC DNA]</scope>
    <source>
        <strain evidence="3">JCM 17494</strain>
    </source>
</reference>
<proteinExistence type="predicted"/>